<evidence type="ECO:0000256" key="1">
    <source>
        <dbReference type="ARBA" id="ARBA00000085"/>
    </source>
</evidence>
<dbReference type="PANTHER" id="PTHR34220">
    <property type="entry name" value="SENSOR HISTIDINE KINASE YPDA"/>
    <property type="match status" value="1"/>
</dbReference>
<comment type="subcellular location">
    <subcellularLocation>
        <location evidence="2">Cell membrane</location>
        <topology evidence="2">Multi-pass membrane protein</topology>
    </subcellularLocation>
</comment>
<dbReference type="GO" id="GO:0005886">
    <property type="term" value="C:plasma membrane"/>
    <property type="evidence" value="ECO:0007669"/>
    <property type="project" value="UniProtKB-SubCell"/>
</dbReference>
<keyword evidence="5" id="KW-0597">Phosphoprotein</keyword>
<dbReference type="AlphaFoldDB" id="A0A7W5AY33"/>
<dbReference type="PRINTS" id="PR00344">
    <property type="entry name" value="BCTRLSENSOR"/>
</dbReference>
<comment type="caution">
    <text evidence="14">The sequence shown here is derived from an EMBL/GenBank/DDBJ whole genome shotgun (WGS) entry which is preliminary data.</text>
</comment>
<dbReference type="PROSITE" id="PS50885">
    <property type="entry name" value="HAMP"/>
    <property type="match status" value="1"/>
</dbReference>
<feature type="domain" description="HAMP" evidence="13">
    <location>
        <begin position="312"/>
        <end position="368"/>
    </location>
</feature>
<keyword evidence="10" id="KW-0902">Two-component regulatory system</keyword>
<evidence type="ECO:0000256" key="9">
    <source>
        <dbReference type="ARBA" id="ARBA00022840"/>
    </source>
</evidence>
<evidence type="ECO:0000256" key="3">
    <source>
        <dbReference type="ARBA" id="ARBA00012438"/>
    </source>
</evidence>
<dbReference type="InterPro" id="IPR004358">
    <property type="entry name" value="Sig_transdc_His_kin-like_C"/>
</dbReference>
<dbReference type="CDD" id="cd06225">
    <property type="entry name" value="HAMP"/>
    <property type="match status" value="1"/>
</dbReference>
<dbReference type="SUPFAM" id="SSF55874">
    <property type="entry name" value="ATPase domain of HSP90 chaperone/DNA topoisomerase II/histidine kinase"/>
    <property type="match status" value="1"/>
</dbReference>
<keyword evidence="7" id="KW-0547">Nucleotide-binding</keyword>
<reference evidence="14 15" key="1">
    <citation type="submission" date="2020-08" db="EMBL/GenBank/DDBJ databases">
        <title>Genomic Encyclopedia of Type Strains, Phase III (KMG-III): the genomes of soil and plant-associated and newly described type strains.</title>
        <authorList>
            <person name="Whitman W."/>
        </authorList>
    </citation>
    <scope>NUCLEOTIDE SEQUENCE [LARGE SCALE GENOMIC DNA]</scope>
    <source>
        <strain evidence="14 15">CECT 5862</strain>
    </source>
</reference>
<dbReference type="Pfam" id="PF06580">
    <property type="entry name" value="His_kinase"/>
    <property type="match status" value="1"/>
</dbReference>
<evidence type="ECO:0000256" key="8">
    <source>
        <dbReference type="ARBA" id="ARBA00022777"/>
    </source>
</evidence>
<organism evidence="14 15">
    <name type="scientific">Paenibacillus phyllosphaerae</name>
    <dbReference type="NCBI Taxonomy" id="274593"/>
    <lineage>
        <taxon>Bacteria</taxon>
        <taxon>Bacillati</taxon>
        <taxon>Bacillota</taxon>
        <taxon>Bacilli</taxon>
        <taxon>Bacillales</taxon>
        <taxon>Paenibacillaceae</taxon>
        <taxon>Paenibacillus</taxon>
    </lineage>
</organism>
<dbReference type="PROSITE" id="PS50109">
    <property type="entry name" value="HIS_KIN"/>
    <property type="match status" value="1"/>
</dbReference>
<evidence type="ECO:0000256" key="5">
    <source>
        <dbReference type="ARBA" id="ARBA00022553"/>
    </source>
</evidence>
<dbReference type="EMBL" id="JACHXK010000004">
    <property type="protein sequence ID" value="MBB3110416.1"/>
    <property type="molecule type" value="Genomic_DNA"/>
</dbReference>
<keyword evidence="15" id="KW-1185">Reference proteome</keyword>
<keyword evidence="11" id="KW-0472">Membrane</keyword>
<evidence type="ECO:0000313" key="14">
    <source>
        <dbReference type="EMBL" id="MBB3110416.1"/>
    </source>
</evidence>
<dbReference type="InterPro" id="IPR003660">
    <property type="entry name" value="HAMP_dom"/>
</dbReference>
<evidence type="ECO:0000259" key="13">
    <source>
        <dbReference type="PROSITE" id="PS50885"/>
    </source>
</evidence>
<dbReference type="InterPro" id="IPR036890">
    <property type="entry name" value="HATPase_C_sf"/>
</dbReference>
<dbReference type="GO" id="GO:0005524">
    <property type="term" value="F:ATP binding"/>
    <property type="evidence" value="ECO:0007669"/>
    <property type="project" value="UniProtKB-KW"/>
</dbReference>
<keyword evidence="4" id="KW-1003">Cell membrane</keyword>
<evidence type="ECO:0000313" key="15">
    <source>
        <dbReference type="Proteomes" id="UP000570361"/>
    </source>
</evidence>
<evidence type="ECO:0000259" key="12">
    <source>
        <dbReference type="PROSITE" id="PS50109"/>
    </source>
</evidence>
<keyword evidence="9" id="KW-0067">ATP-binding</keyword>
<dbReference type="SMART" id="SM00304">
    <property type="entry name" value="HAMP"/>
    <property type="match status" value="1"/>
</dbReference>
<comment type="catalytic activity">
    <reaction evidence="1">
        <text>ATP + protein L-histidine = ADP + protein N-phospho-L-histidine.</text>
        <dbReference type="EC" id="2.7.13.3"/>
    </reaction>
</comment>
<evidence type="ECO:0000256" key="2">
    <source>
        <dbReference type="ARBA" id="ARBA00004651"/>
    </source>
</evidence>
<evidence type="ECO:0000256" key="4">
    <source>
        <dbReference type="ARBA" id="ARBA00022475"/>
    </source>
</evidence>
<dbReference type="PANTHER" id="PTHR34220:SF7">
    <property type="entry name" value="SENSOR HISTIDINE KINASE YPDA"/>
    <property type="match status" value="1"/>
</dbReference>
<keyword evidence="8 14" id="KW-0418">Kinase</keyword>
<sequence length="586" mass="67230">MFNVKALYRNLRIKNKLVVLIAAIMLLVCVLMFVGQQYAFDVYDKEIYRQSAKSLSLASVGIESELEKMERLTFRLATDPTLQSYLSKIKQAGTDYDRFVVAGYIRSRLVELGGMEKYVLSIQMIDYYGNEYAAGVKRITNSERRIQQIKEETGPHKGGNTWIMPSSDDGTLSSARMIRSFQELELEPLGTVAVRIDMDSLFNDYLNKAGEQSSMQLYILKDSKSIYPVSETKEEERLSGYMEGRQGYTTINHEGKRYFVAYVPSSYTNWTYMTLIPYDNIFERINEVKRAALLVLGFLFLLALVLSFRFSKGITGPIEKLNVKMKRVQLGHFDTFDGDIDRDIPMDEAGQLHRNFRMMVQRIDDLIKENYVKQLAIRESEFKALQAQINPHFLYNTLETINWSAKMSGQRQISQMVESLGFLLRSSISIKEPIILLQDELEIVKHYVTIQRIRFEERLDFQLDVPEMFMQTSIPKLSLQPIVENAVNYGVEQMIEPCTIHIRAELVDGQLVITIEDTGPGMDAKFLAELAEGVVKPRGSGLGLRNIEDRIKLCFGEAYGVKVVSERYKGTKVSLNLPFERREDDV</sequence>
<name>A0A7W5AY33_9BACL</name>
<evidence type="ECO:0000256" key="7">
    <source>
        <dbReference type="ARBA" id="ARBA00022741"/>
    </source>
</evidence>
<accession>A0A7W5AY33</accession>
<gene>
    <name evidence="14" type="ORF">FHS18_002483</name>
</gene>
<keyword evidence="6 14" id="KW-0808">Transferase</keyword>
<evidence type="ECO:0000256" key="11">
    <source>
        <dbReference type="ARBA" id="ARBA00023136"/>
    </source>
</evidence>
<dbReference type="InterPro" id="IPR050640">
    <property type="entry name" value="Bact_2-comp_sensor_kinase"/>
</dbReference>
<dbReference type="InterPro" id="IPR010559">
    <property type="entry name" value="Sig_transdc_His_kin_internal"/>
</dbReference>
<evidence type="ECO:0000256" key="10">
    <source>
        <dbReference type="ARBA" id="ARBA00023012"/>
    </source>
</evidence>
<dbReference type="InterPro" id="IPR003594">
    <property type="entry name" value="HATPase_dom"/>
</dbReference>
<dbReference type="Pfam" id="PF02518">
    <property type="entry name" value="HATPase_c"/>
    <property type="match status" value="1"/>
</dbReference>
<dbReference type="InterPro" id="IPR005467">
    <property type="entry name" value="His_kinase_dom"/>
</dbReference>
<protein>
    <recommendedName>
        <fullName evidence="3">histidine kinase</fullName>
        <ecNumber evidence="3">2.7.13.3</ecNumber>
    </recommendedName>
</protein>
<dbReference type="GO" id="GO:0000155">
    <property type="term" value="F:phosphorelay sensor kinase activity"/>
    <property type="evidence" value="ECO:0007669"/>
    <property type="project" value="InterPro"/>
</dbReference>
<dbReference type="Proteomes" id="UP000570361">
    <property type="component" value="Unassembled WGS sequence"/>
</dbReference>
<dbReference type="Gene3D" id="3.30.565.10">
    <property type="entry name" value="Histidine kinase-like ATPase, C-terminal domain"/>
    <property type="match status" value="1"/>
</dbReference>
<dbReference type="SMART" id="SM00387">
    <property type="entry name" value="HATPase_c"/>
    <property type="match status" value="1"/>
</dbReference>
<proteinExistence type="predicted"/>
<dbReference type="Gene3D" id="6.10.340.10">
    <property type="match status" value="1"/>
</dbReference>
<evidence type="ECO:0000256" key="6">
    <source>
        <dbReference type="ARBA" id="ARBA00022679"/>
    </source>
</evidence>
<dbReference type="EC" id="2.7.13.3" evidence="3"/>
<feature type="domain" description="Histidine kinase" evidence="12">
    <location>
        <begin position="479"/>
        <end position="581"/>
    </location>
</feature>